<proteinExistence type="predicted"/>
<sequence>MASRNFRKDTFDGDRELSRKQNQWRRKGQRGHNTGDAKASEDTTTGDAKAAGRSYWRRENS</sequence>
<reference evidence="2" key="1">
    <citation type="submission" date="2018-08" db="EMBL/GenBank/DDBJ databases">
        <title>Murine metabolic-syndrome-specific gut microbial biobank.</title>
        <authorList>
            <person name="Liu C."/>
        </authorList>
    </citation>
    <scope>NUCLEOTIDE SEQUENCE [LARGE SCALE GENOMIC DNA]</scope>
    <source>
        <strain evidence="2">Z82</strain>
    </source>
</reference>
<accession>A0A7C9N908</accession>
<name>A0A7C9N908_9BACT</name>
<evidence type="ECO:0000256" key="1">
    <source>
        <dbReference type="SAM" id="MobiDB-lite"/>
    </source>
</evidence>
<feature type="compositionally biased region" description="Basic and acidic residues" evidence="1">
    <location>
        <begin position="1"/>
        <end position="19"/>
    </location>
</feature>
<evidence type="ECO:0000313" key="2">
    <source>
        <dbReference type="EMBL" id="NBI34705.1"/>
    </source>
</evidence>
<protein>
    <submittedName>
        <fullName evidence="2">Uncharacterized protein</fullName>
    </submittedName>
</protein>
<feature type="region of interest" description="Disordered" evidence="1">
    <location>
        <begin position="1"/>
        <end position="61"/>
    </location>
</feature>
<dbReference type="EMBL" id="QWKH01000041">
    <property type="protein sequence ID" value="NBI34705.1"/>
    <property type="molecule type" value="Genomic_DNA"/>
</dbReference>
<organism evidence="2">
    <name type="scientific">Muribaculaceae bacterium Z82</name>
    <dbReference type="NCBI Taxonomy" id="2304548"/>
    <lineage>
        <taxon>Bacteria</taxon>
        <taxon>Pseudomonadati</taxon>
        <taxon>Bacteroidota</taxon>
        <taxon>Bacteroidia</taxon>
        <taxon>Bacteroidales</taxon>
        <taxon>Muribaculaceae</taxon>
    </lineage>
</organism>
<dbReference type="AlphaFoldDB" id="A0A7C9N908"/>
<gene>
    <name evidence="2" type="ORF">D1639_06615</name>
</gene>
<comment type="caution">
    <text evidence="2">The sequence shown here is derived from an EMBL/GenBank/DDBJ whole genome shotgun (WGS) entry which is preliminary data.</text>
</comment>